<dbReference type="InterPro" id="IPR036236">
    <property type="entry name" value="Znf_C2H2_sf"/>
</dbReference>
<dbReference type="Proteomes" id="UP000663826">
    <property type="component" value="Unassembled WGS sequence"/>
</dbReference>
<dbReference type="InterPro" id="IPR013087">
    <property type="entry name" value="Znf_C2H2_type"/>
</dbReference>
<dbReference type="EMBL" id="CAJMWQ010001469">
    <property type="protein sequence ID" value="CAE6451717.1"/>
    <property type="molecule type" value="Genomic_DNA"/>
</dbReference>
<protein>
    <recommendedName>
        <fullName evidence="3">C2H2-type domain-containing protein</fullName>
    </recommendedName>
</protein>
<evidence type="ECO:0000313" key="4">
    <source>
        <dbReference type="EMBL" id="CAE6451717.1"/>
    </source>
</evidence>
<keyword evidence="2" id="KW-0812">Transmembrane</keyword>
<evidence type="ECO:0000259" key="3">
    <source>
        <dbReference type="SMART" id="SM00355"/>
    </source>
</evidence>
<feature type="region of interest" description="Disordered" evidence="1">
    <location>
        <begin position="370"/>
        <end position="408"/>
    </location>
</feature>
<accession>A0A8H3BBC1</accession>
<evidence type="ECO:0000256" key="2">
    <source>
        <dbReference type="SAM" id="Phobius"/>
    </source>
</evidence>
<feature type="region of interest" description="Disordered" evidence="1">
    <location>
        <begin position="233"/>
        <end position="259"/>
    </location>
</feature>
<gene>
    <name evidence="4" type="ORF">RDB_LOCUS79573</name>
</gene>
<organism evidence="4 5">
    <name type="scientific">Rhizoctonia solani</name>
    <dbReference type="NCBI Taxonomy" id="456999"/>
    <lineage>
        <taxon>Eukaryota</taxon>
        <taxon>Fungi</taxon>
        <taxon>Dikarya</taxon>
        <taxon>Basidiomycota</taxon>
        <taxon>Agaricomycotina</taxon>
        <taxon>Agaricomycetes</taxon>
        <taxon>Cantharellales</taxon>
        <taxon>Ceratobasidiaceae</taxon>
        <taxon>Rhizoctonia</taxon>
    </lineage>
</organism>
<name>A0A8H3BBC1_9AGAM</name>
<keyword evidence="2" id="KW-0472">Membrane</keyword>
<dbReference type="SMART" id="SM00355">
    <property type="entry name" value="ZnF_C2H2"/>
    <property type="match status" value="2"/>
</dbReference>
<feature type="domain" description="C2H2-type" evidence="3">
    <location>
        <begin position="333"/>
        <end position="360"/>
    </location>
</feature>
<evidence type="ECO:0000256" key="1">
    <source>
        <dbReference type="SAM" id="MobiDB-lite"/>
    </source>
</evidence>
<keyword evidence="2" id="KW-1133">Transmembrane helix</keyword>
<dbReference type="AlphaFoldDB" id="A0A8H3BBC1"/>
<feature type="domain" description="C2H2-type" evidence="3">
    <location>
        <begin position="303"/>
        <end position="327"/>
    </location>
</feature>
<feature type="transmembrane region" description="Helical" evidence="2">
    <location>
        <begin position="12"/>
        <end position="33"/>
    </location>
</feature>
<dbReference type="Gene3D" id="3.30.160.60">
    <property type="entry name" value="Classic Zinc Finger"/>
    <property type="match status" value="1"/>
</dbReference>
<proteinExistence type="predicted"/>
<evidence type="ECO:0000313" key="5">
    <source>
        <dbReference type="Proteomes" id="UP000663826"/>
    </source>
</evidence>
<sequence>MDSLVNQWTSLVSQLAIIILSSWIVYSLFRLCVTPKTKEGQVSQLGIGSVEYKYDTYYDSDSQTHISKSNLTILCNAGKSHKKSPAVSPVLETPASKGYSIGSEFVEELLGRSYYFIAVVESEDPVELGQAYSPCAIFVLSPDTRAISMVDENSCVHFHHVDRSSGPIIHFKIGQIAYQWDIQHSTVSCVQSATESSTSTPSIFYIHLYTDIKEAESIVQGLQSNDFDFDFDFEVEDSDPESPNPTDSVGDSPVPLPDESLPALITGSPKWLFGAGVFGPSPSQQDIDVWVNANQADRDENKIKCPVAGCNHSSRRPHALKTHLYAHYRIKPFSCELCGIKVLTEANLARHKKNVCTPRHQTEGVSALTDFHGHSSTQSTMVAAERTKKSRHRTSPYARHNISSHLRF</sequence>
<dbReference type="SUPFAM" id="SSF57667">
    <property type="entry name" value="beta-beta-alpha zinc fingers"/>
    <property type="match status" value="1"/>
</dbReference>
<reference evidence="4" key="1">
    <citation type="submission" date="2021-01" db="EMBL/GenBank/DDBJ databases">
        <authorList>
            <person name="Kaushik A."/>
        </authorList>
    </citation>
    <scope>NUCLEOTIDE SEQUENCE</scope>
    <source>
        <strain evidence="4">AG1-1B</strain>
    </source>
</reference>
<comment type="caution">
    <text evidence="4">The sequence shown here is derived from an EMBL/GenBank/DDBJ whole genome shotgun (WGS) entry which is preliminary data.</text>
</comment>